<dbReference type="EMBL" id="BGPR01000130">
    <property type="protein sequence ID" value="GBL97505.1"/>
    <property type="molecule type" value="Genomic_DNA"/>
</dbReference>
<proteinExistence type="predicted"/>
<reference evidence="1 2" key="1">
    <citation type="journal article" date="2019" name="Sci. Rep.">
        <title>Orb-weaving spider Araneus ventricosus genome elucidates the spidroin gene catalogue.</title>
        <authorList>
            <person name="Kono N."/>
            <person name="Nakamura H."/>
            <person name="Ohtoshi R."/>
            <person name="Moran D.A.P."/>
            <person name="Shinohara A."/>
            <person name="Yoshida Y."/>
            <person name="Fujiwara M."/>
            <person name="Mori M."/>
            <person name="Tomita M."/>
            <person name="Arakawa K."/>
        </authorList>
    </citation>
    <scope>NUCLEOTIDE SEQUENCE [LARGE SCALE GENOMIC DNA]</scope>
</reference>
<name>A0A4Y2C199_ARAVE</name>
<sequence>MCTRLPRDSTHSEEDVPPFSCLCLPTLVRLVVTSNGIIQYILYISFPNRDIEKIIAFSGIFDLSPRSGVQPRSLPAFHTYPYKTLFPTIRLTWQESDTTFL</sequence>
<evidence type="ECO:0000313" key="2">
    <source>
        <dbReference type="Proteomes" id="UP000499080"/>
    </source>
</evidence>
<dbReference type="AlphaFoldDB" id="A0A4Y2C199"/>
<gene>
    <name evidence="1" type="ORF">AVEN_162963_1</name>
</gene>
<dbReference type="Proteomes" id="UP000499080">
    <property type="component" value="Unassembled WGS sequence"/>
</dbReference>
<protein>
    <submittedName>
        <fullName evidence="1">Uncharacterized protein</fullName>
    </submittedName>
</protein>
<comment type="caution">
    <text evidence="1">The sequence shown here is derived from an EMBL/GenBank/DDBJ whole genome shotgun (WGS) entry which is preliminary data.</text>
</comment>
<keyword evidence="2" id="KW-1185">Reference proteome</keyword>
<evidence type="ECO:0000313" key="1">
    <source>
        <dbReference type="EMBL" id="GBL97505.1"/>
    </source>
</evidence>
<accession>A0A4Y2C199</accession>
<organism evidence="1 2">
    <name type="scientific">Araneus ventricosus</name>
    <name type="common">Orbweaver spider</name>
    <name type="synonym">Epeira ventricosa</name>
    <dbReference type="NCBI Taxonomy" id="182803"/>
    <lineage>
        <taxon>Eukaryota</taxon>
        <taxon>Metazoa</taxon>
        <taxon>Ecdysozoa</taxon>
        <taxon>Arthropoda</taxon>
        <taxon>Chelicerata</taxon>
        <taxon>Arachnida</taxon>
        <taxon>Araneae</taxon>
        <taxon>Araneomorphae</taxon>
        <taxon>Entelegynae</taxon>
        <taxon>Araneoidea</taxon>
        <taxon>Araneidae</taxon>
        <taxon>Araneus</taxon>
    </lineage>
</organism>